<comment type="similarity">
    <text evidence="1">Belongs to the aldehyde dehydrogenase family.</text>
</comment>
<dbReference type="InterPro" id="IPR015590">
    <property type="entry name" value="Aldehyde_DH_dom"/>
</dbReference>
<dbReference type="SUPFAM" id="SSF53720">
    <property type="entry name" value="ALDH-like"/>
    <property type="match status" value="1"/>
</dbReference>
<dbReference type="Gene3D" id="3.40.309.10">
    <property type="entry name" value="Aldehyde Dehydrogenase, Chain A, domain 2"/>
    <property type="match status" value="1"/>
</dbReference>
<dbReference type="PANTHER" id="PTHR43570">
    <property type="entry name" value="ALDEHYDE DEHYDROGENASE"/>
    <property type="match status" value="1"/>
</dbReference>
<dbReference type="PANTHER" id="PTHR43570:SF20">
    <property type="entry name" value="ALDEHYDE DEHYDROGENASE ALDX-RELATED"/>
    <property type="match status" value="1"/>
</dbReference>
<dbReference type="EMBL" id="CACSIP010000010">
    <property type="protein sequence ID" value="CAA0105737.1"/>
    <property type="molecule type" value="Genomic_DNA"/>
</dbReference>
<evidence type="ECO:0000256" key="3">
    <source>
        <dbReference type="ARBA" id="ARBA00023027"/>
    </source>
</evidence>
<sequence length="186" mass="20997">MNGGRLCLCPDYALVPGERLDEFLEHAERAWRTWPTIAENPYYPWIVDENNYIRLKNLVDDAESKGAKIRTLRPNGEEPSSAQHRWMAPTLAWNLDAGMRLYHEEVFGPVLSVIPYDAVHDVVAQIAERPPPLAAYWYGPSSPEYEIFSQRVRLAVCPETILPSTSFPTVHRSAAWATVGSATTTE</sequence>
<organism evidence="5 6">
    <name type="scientific">Mycolicibacterium vanbaalenii</name>
    <name type="common">Mycobacterium vanbaalenii</name>
    <dbReference type="NCBI Taxonomy" id="110539"/>
    <lineage>
        <taxon>Bacteria</taxon>
        <taxon>Bacillati</taxon>
        <taxon>Actinomycetota</taxon>
        <taxon>Actinomycetes</taxon>
        <taxon>Mycobacteriales</taxon>
        <taxon>Mycobacteriaceae</taxon>
        <taxon>Mycolicibacterium</taxon>
    </lineage>
</organism>
<dbReference type="AlphaFoldDB" id="A0A5S9PNT2"/>
<dbReference type="GO" id="GO:0050269">
    <property type="term" value="F:coniferyl-aldehyde dehydrogenase [NAD(P)+] activity"/>
    <property type="evidence" value="ECO:0007669"/>
    <property type="project" value="UniProtKB-EC"/>
</dbReference>
<evidence type="ECO:0000313" key="5">
    <source>
        <dbReference type="EMBL" id="CAA0105737.1"/>
    </source>
</evidence>
<dbReference type="InterPro" id="IPR012394">
    <property type="entry name" value="Aldehyde_DH_NAD(P)"/>
</dbReference>
<proteinExistence type="inferred from homology"/>
<feature type="domain" description="Aldehyde dehydrogenase" evidence="4">
    <location>
        <begin position="2"/>
        <end position="153"/>
    </location>
</feature>
<dbReference type="Pfam" id="PF00171">
    <property type="entry name" value="Aldedh"/>
    <property type="match status" value="1"/>
</dbReference>
<dbReference type="EC" id="1.2.1.68" evidence="5"/>
<protein>
    <submittedName>
        <fullName evidence="5">Coniferyl aldehyde dehydrogenase</fullName>
        <ecNumber evidence="5">1.2.1.68</ecNumber>
    </submittedName>
</protein>
<keyword evidence="3" id="KW-0520">NAD</keyword>
<name>A0A5S9PNT2_MYCVN</name>
<dbReference type="InterPro" id="IPR016161">
    <property type="entry name" value="Ald_DH/histidinol_DH"/>
</dbReference>
<evidence type="ECO:0000259" key="4">
    <source>
        <dbReference type="Pfam" id="PF00171"/>
    </source>
</evidence>
<evidence type="ECO:0000256" key="2">
    <source>
        <dbReference type="ARBA" id="ARBA00023002"/>
    </source>
</evidence>
<evidence type="ECO:0000256" key="1">
    <source>
        <dbReference type="ARBA" id="ARBA00009986"/>
    </source>
</evidence>
<dbReference type="GO" id="GO:0005737">
    <property type="term" value="C:cytoplasm"/>
    <property type="evidence" value="ECO:0007669"/>
    <property type="project" value="TreeGrafter"/>
</dbReference>
<dbReference type="Proteomes" id="UP000430146">
    <property type="component" value="Unassembled WGS sequence"/>
</dbReference>
<evidence type="ECO:0000313" key="6">
    <source>
        <dbReference type="Proteomes" id="UP000430146"/>
    </source>
</evidence>
<keyword evidence="6" id="KW-1185">Reference proteome</keyword>
<dbReference type="GO" id="GO:0004029">
    <property type="term" value="F:aldehyde dehydrogenase (NAD+) activity"/>
    <property type="evidence" value="ECO:0007669"/>
    <property type="project" value="TreeGrafter"/>
</dbReference>
<dbReference type="GO" id="GO:0006081">
    <property type="term" value="P:aldehyde metabolic process"/>
    <property type="evidence" value="ECO:0007669"/>
    <property type="project" value="InterPro"/>
</dbReference>
<keyword evidence="2 5" id="KW-0560">Oxidoreductase</keyword>
<dbReference type="InterPro" id="IPR016163">
    <property type="entry name" value="Ald_DH_C"/>
</dbReference>
<accession>A0A5S9PNT2</accession>
<reference evidence="5 6" key="1">
    <citation type="submission" date="2019-11" db="EMBL/GenBank/DDBJ databases">
        <authorList>
            <person name="Holert J."/>
        </authorList>
    </citation>
    <scope>NUCLEOTIDE SEQUENCE [LARGE SCALE GENOMIC DNA]</scope>
    <source>
        <strain evidence="5">BC8_1</strain>
    </source>
</reference>
<gene>
    <name evidence="5" type="primary">calB_3</name>
    <name evidence="5" type="ORF">AELLOGFF_03588</name>
</gene>